<keyword evidence="3" id="KW-1185">Reference proteome</keyword>
<evidence type="ECO:0000313" key="2">
    <source>
        <dbReference type="EMBL" id="SDB92611.1"/>
    </source>
</evidence>
<dbReference type="Pfam" id="PF01243">
    <property type="entry name" value="PNPOx_N"/>
    <property type="match status" value="1"/>
</dbReference>
<dbReference type="STRING" id="1640674.SAMN05216323_10101"/>
<name>A0A1G6HEF7_9BACT</name>
<dbReference type="AlphaFoldDB" id="A0A1G6HEF7"/>
<reference evidence="2 3" key="1">
    <citation type="submission" date="2016-09" db="EMBL/GenBank/DDBJ databases">
        <authorList>
            <person name="Capua I."/>
            <person name="De Benedictis P."/>
            <person name="Joannis T."/>
            <person name="Lombin L.H."/>
            <person name="Cattoli G."/>
        </authorList>
    </citation>
    <scope>NUCLEOTIDE SEQUENCE [LARGE SCALE GENOMIC DNA]</scope>
    <source>
        <strain evidence="2 3">A7P-90m</strain>
    </source>
</reference>
<dbReference type="InterPro" id="IPR011576">
    <property type="entry name" value="Pyridox_Oxase_N"/>
</dbReference>
<dbReference type="InterPro" id="IPR012349">
    <property type="entry name" value="Split_barrel_FMN-bd"/>
</dbReference>
<evidence type="ECO:0000313" key="3">
    <source>
        <dbReference type="Proteomes" id="UP000199452"/>
    </source>
</evidence>
<evidence type="ECO:0000259" key="1">
    <source>
        <dbReference type="Pfam" id="PF01243"/>
    </source>
</evidence>
<dbReference type="SUPFAM" id="SSF50475">
    <property type="entry name" value="FMN-binding split barrel"/>
    <property type="match status" value="1"/>
</dbReference>
<dbReference type="EMBL" id="FMYP01000010">
    <property type="protein sequence ID" value="SDB92611.1"/>
    <property type="molecule type" value="Genomic_DNA"/>
</dbReference>
<feature type="domain" description="Pyridoxamine 5'-phosphate oxidase N-terminal" evidence="1">
    <location>
        <begin position="12"/>
        <end position="109"/>
    </location>
</feature>
<dbReference type="Proteomes" id="UP000199452">
    <property type="component" value="Unassembled WGS sequence"/>
</dbReference>
<proteinExistence type="predicted"/>
<gene>
    <name evidence="2" type="ORF">SAMN05216323_10101</name>
</gene>
<organism evidence="2 3">
    <name type="scientific">Williamwhitmania taraxaci</name>
    <dbReference type="NCBI Taxonomy" id="1640674"/>
    <lineage>
        <taxon>Bacteria</taxon>
        <taxon>Pseudomonadati</taxon>
        <taxon>Bacteroidota</taxon>
        <taxon>Bacteroidia</taxon>
        <taxon>Bacteroidales</taxon>
        <taxon>Williamwhitmaniaceae</taxon>
        <taxon>Williamwhitmania</taxon>
    </lineage>
</organism>
<dbReference type="Gene3D" id="2.30.110.10">
    <property type="entry name" value="Electron Transport, Fmn-binding Protein, Chain A"/>
    <property type="match status" value="1"/>
</dbReference>
<sequence>MKMSEDKKLSAKFFEVLQHEGVVAIMSWGIEPHIVNTWNSYLVITDDERILIPAYGFRKTQKNVEVNSTVKISLGTKNVLGHKDYPGTGFIITGKAKYIESGDEYDMMKNKFSFLTRVLEISVVNAKQML</sequence>
<accession>A0A1G6HEF7</accession>
<protein>
    <recommendedName>
        <fullName evidence="1">Pyridoxamine 5'-phosphate oxidase N-terminal domain-containing protein</fullName>
    </recommendedName>
</protein>